<keyword evidence="18" id="KW-1185">Reference proteome</keyword>
<dbReference type="SUPFAM" id="SSF52540">
    <property type="entry name" value="P-loop containing nucleoside triphosphate hydrolases"/>
    <property type="match status" value="2"/>
</dbReference>
<dbReference type="GO" id="GO:0005524">
    <property type="term" value="F:ATP binding"/>
    <property type="evidence" value="ECO:0007669"/>
    <property type="project" value="UniProtKB-UniRule"/>
</dbReference>
<evidence type="ECO:0000313" key="18">
    <source>
        <dbReference type="Proteomes" id="UP000035661"/>
    </source>
</evidence>
<dbReference type="Pfam" id="PF01043">
    <property type="entry name" value="SecA_PP_bind"/>
    <property type="match status" value="1"/>
</dbReference>
<dbReference type="GO" id="GO:0065002">
    <property type="term" value="P:intracellular protein transmembrane transport"/>
    <property type="evidence" value="ECO:0007669"/>
    <property type="project" value="UniProtKB-UniRule"/>
</dbReference>
<keyword evidence="8 12" id="KW-0653">Protein transport</keyword>
<dbReference type="PRINTS" id="PR00906">
    <property type="entry name" value="SECA"/>
</dbReference>
<evidence type="ECO:0000259" key="14">
    <source>
        <dbReference type="PROSITE" id="PS51192"/>
    </source>
</evidence>
<dbReference type="InterPro" id="IPR036266">
    <property type="entry name" value="SecA_Wing/Scaffold_sf"/>
</dbReference>
<feature type="domain" description="Helicase ATP-binding" evidence="14">
    <location>
        <begin position="80"/>
        <end position="238"/>
    </location>
</feature>
<dbReference type="Pfam" id="PF07517">
    <property type="entry name" value="SecA_DEAD"/>
    <property type="match status" value="1"/>
</dbReference>
<feature type="binding site" evidence="12">
    <location>
        <position position="78"/>
    </location>
    <ligand>
        <name>ATP</name>
        <dbReference type="ChEBI" id="CHEBI:30616"/>
    </ligand>
</feature>
<accession>A0A0H3XIB1</accession>
<evidence type="ECO:0000256" key="8">
    <source>
        <dbReference type="ARBA" id="ARBA00022927"/>
    </source>
</evidence>
<dbReference type="InterPro" id="IPR000185">
    <property type="entry name" value="SecA"/>
</dbReference>
<dbReference type="GO" id="GO:0008564">
    <property type="term" value="F:protein-exporting ATPase activity"/>
    <property type="evidence" value="ECO:0007669"/>
    <property type="project" value="UniProtKB-EC"/>
</dbReference>
<evidence type="ECO:0000256" key="12">
    <source>
        <dbReference type="HAMAP-Rule" id="MF_01382"/>
    </source>
</evidence>
<dbReference type="InterPro" id="IPR027417">
    <property type="entry name" value="P-loop_NTPase"/>
</dbReference>
<dbReference type="CDD" id="cd17928">
    <property type="entry name" value="DEXDc_SecA"/>
    <property type="match status" value="1"/>
</dbReference>
<dbReference type="Pfam" id="PF07516">
    <property type="entry name" value="SecA_SW"/>
    <property type="match status" value="1"/>
</dbReference>
<feature type="binding site" evidence="12">
    <location>
        <position position="485"/>
    </location>
    <ligand>
        <name>ATP</name>
        <dbReference type="ChEBI" id="CHEBI:30616"/>
    </ligand>
</feature>
<keyword evidence="9 12" id="KW-1278">Translocase</keyword>
<evidence type="ECO:0000256" key="11">
    <source>
        <dbReference type="ARBA" id="ARBA00023136"/>
    </source>
</evidence>
<feature type="domain" description="Helicase C-terminal" evidence="15">
    <location>
        <begin position="410"/>
        <end position="576"/>
    </location>
</feature>
<comment type="catalytic activity">
    <reaction evidence="12">
        <text>ATP + H2O + cellular proteinSide 1 = ADP + phosphate + cellular proteinSide 2.</text>
        <dbReference type="EC" id="7.4.2.8"/>
    </reaction>
</comment>
<reference evidence="18" key="2">
    <citation type="submission" date="2015-06" db="EMBL/GenBank/DDBJ databases">
        <title>Complete genome sequence of Spiroplasma eriocheiris TDA-040725-5 (DSM 21848).</title>
        <authorList>
            <person name="Lo W.-S."/>
            <person name="Kuo C.-H."/>
        </authorList>
    </citation>
    <scope>NUCLEOTIDE SEQUENCE [LARGE SCALE GENOMIC DNA]</scope>
    <source>
        <strain evidence="18">TDA-040725-5</strain>
    </source>
</reference>
<dbReference type="EC" id="7.4.2.8" evidence="12"/>
<dbReference type="GO" id="GO:0006605">
    <property type="term" value="P:protein targeting"/>
    <property type="evidence" value="ECO:0007669"/>
    <property type="project" value="UniProtKB-UniRule"/>
</dbReference>
<dbReference type="InterPro" id="IPR011130">
    <property type="entry name" value="SecA_preprotein_X-link_dom"/>
</dbReference>
<dbReference type="SUPFAM" id="SSF81767">
    <property type="entry name" value="Pre-protein crosslinking domain of SecA"/>
    <property type="match status" value="1"/>
</dbReference>
<dbReference type="PROSITE" id="PS51196">
    <property type="entry name" value="SECA_MOTOR_DEAD"/>
    <property type="match status" value="1"/>
</dbReference>
<evidence type="ECO:0000256" key="1">
    <source>
        <dbReference type="ARBA" id="ARBA00004170"/>
    </source>
</evidence>
<keyword evidence="10 12" id="KW-0811">Translocation</keyword>
<evidence type="ECO:0000256" key="3">
    <source>
        <dbReference type="ARBA" id="ARBA00022448"/>
    </source>
</evidence>
<dbReference type="GO" id="GO:0005886">
    <property type="term" value="C:plasma membrane"/>
    <property type="evidence" value="ECO:0007669"/>
    <property type="project" value="UniProtKB-SubCell"/>
</dbReference>
<dbReference type="Gene3D" id="3.40.50.300">
    <property type="entry name" value="P-loop containing nucleotide triphosphate hydrolases"/>
    <property type="match status" value="3"/>
</dbReference>
<dbReference type="SUPFAM" id="SSF81886">
    <property type="entry name" value="Helical scaffold and wing domains of SecA"/>
    <property type="match status" value="1"/>
</dbReference>
<dbReference type="InterPro" id="IPR011116">
    <property type="entry name" value="SecA_Wing/Scaffold"/>
</dbReference>
<dbReference type="PROSITE" id="PS51194">
    <property type="entry name" value="HELICASE_CTER"/>
    <property type="match status" value="1"/>
</dbReference>
<dbReference type="PROSITE" id="PS51192">
    <property type="entry name" value="HELICASE_ATP_BIND_1"/>
    <property type="match status" value="1"/>
</dbReference>
<evidence type="ECO:0000256" key="4">
    <source>
        <dbReference type="ARBA" id="ARBA00022475"/>
    </source>
</evidence>
<comment type="subcellular location">
    <subcellularLocation>
        <location evidence="12">Cell membrane</location>
        <topology evidence="12">Peripheral membrane protein</topology>
        <orientation evidence="12">Cytoplasmic side</orientation>
    </subcellularLocation>
    <subcellularLocation>
        <location evidence="12">Cytoplasm</location>
    </subcellularLocation>
    <subcellularLocation>
        <location evidence="1">Membrane</location>
        <topology evidence="1">Peripheral membrane protein</topology>
    </subcellularLocation>
    <text evidence="12">Distribution is 50-50.</text>
</comment>
<evidence type="ECO:0000256" key="13">
    <source>
        <dbReference type="RuleBase" id="RU003874"/>
    </source>
</evidence>
<evidence type="ECO:0000259" key="16">
    <source>
        <dbReference type="PROSITE" id="PS51196"/>
    </source>
</evidence>
<dbReference type="STRING" id="315358.SERIO_v1c10570"/>
<dbReference type="InterPro" id="IPR014018">
    <property type="entry name" value="SecA_motor_DEAD"/>
</dbReference>
<protein>
    <recommendedName>
        <fullName evidence="12 13">Protein translocase subunit SecA</fullName>
        <ecNumber evidence="12">7.4.2.8</ecNumber>
    </recommendedName>
</protein>
<evidence type="ECO:0000256" key="5">
    <source>
        <dbReference type="ARBA" id="ARBA00022490"/>
    </source>
</evidence>
<dbReference type="Gene3D" id="1.10.3060.10">
    <property type="entry name" value="Helical scaffold and wing domains of SecA"/>
    <property type="match status" value="1"/>
</dbReference>
<dbReference type="FunFam" id="3.40.50.300:FF:000429">
    <property type="entry name" value="Preprotein translocase subunit SecA"/>
    <property type="match status" value="1"/>
</dbReference>
<dbReference type="GO" id="GO:0043952">
    <property type="term" value="P:protein transport by the Sec complex"/>
    <property type="evidence" value="ECO:0007669"/>
    <property type="project" value="TreeGrafter"/>
</dbReference>
<keyword evidence="11 12" id="KW-0472">Membrane</keyword>
<evidence type="ECO:0000313" key="17">
    <source>
        <dbReference type="EMBL" id="AKM54613.1"/>
    </source>
</evidence>
<evidence type="ECO:0000256" key="9">
    <source>
        <dbReference type="ARBA" id="ARBA00022967"/>
    </source>
</evidence>
<evidence type="ECO:0000259" key="15">
    <source>
        <dbReference type="PROSITE" id="PS51194"/>
    </source>
</evidence>
<evidence type="ECO:0000256" key="7">
    <source>
        <dbReference type="ARBA" id="ARBA00022840"/>
    </source>
</evidence>
<dbReference type="NCBIfam" id="NF006630">
    <property type="entry name" value="PRK09200.1"/>
    <property type="match status" value="1"/>
</dbReference>
<keyword evidence="4 12" id="KW-1003">Cell membrane</keyword>
<name>A0A0H3XIB1_9MOLU</name>
<dbReference type="Pfam" id="PF21090">
    <property type="entry name" value="P-loop_SecA"/>
    <property type="match status" value="2"/>
</dbReference>
<dbReference type="InterPro" id="IPR001650">
    <property type="entry name" value="Helicase_C-like"/>
</dbReference>
<dbReference type="KEGG" id="seri:SERIO_v1c10570"/>
<dbReference type="GO" id="GO:0005829">
    <property type="term" value="C:cytosol"/>
    <property type="evidence" value="ECO:0007669"/>
    <property type="project" value="TreeGrafter"/>
</dbReference>
<dbReference type="GO" id="GO:0017038">
    <property type="term" value="P:protein import"/>
    <property type="evidence" value="ECO:0007669"/>
    <property type="project" value="InterPro"/>
</dbReference>
<dbReference type="PANTHER" id="PTHR30612:SF0">
    <property type="entry name" value="CHLOROPLAST PROTEIN-TRANSPORTING ATPASE"/>
    <property type="match status" value="1"/>
</dbReference>
<dbReference type="NCBIfam" id="TIGR00963">
    <property type="entry name" value="secA"/>
    <property type="match status" value="1"/>
</dbReference>
<dbReference type="PATRIC" id="fig|743698.3.peg.1067"/>
<proteinExistence type="inferred from homology"/>
<dbReference type="AlphaFoldDB" id="A0A0H3XIB1"/>
<dbReference type="InterPro" id="IPR036670">
    <property type="entry name" value="SecA_X-link_sf"/>
</dbReference>
<comment type="similarity">
    <text evidence="2 12 13">Belongs to the SecA family.</text>
</comment>
<dbReference type="CDD" id="cd18803">
    <property type="entry name" value="SF2_C_secA"/>
    <property type="match status" value="1"/>
</dbReference>
<gene>
    <name evidence="12 17" type="primary">secA</name>
    <name evidence="17" type="ORF">SERIO_v1c10570</name>
</gene>
<reference evidence="17 18" key="1">
    <citation type="journal article" date="2015" name="Genome Biol. Evol.">
        <title>Found and Lost: The Fates of Horizontally Acquired Genes in Arthropod-Symbiotic Spiroplasma.</title>
        <authorList>
            <person name="Lo W.S."/>
            <person name="Gasparich G.E."/>
            <person name="Kuo C.H."/>
        </authorList>
    </citation>
    <scope>NUCLEOTIDE SEQUENCE [LARGE SCALE GENOMIC DNA]</scope>
    <source>
        <strain evidence="18">TDA-040725-5</strain>
    </source>
</reference>
<evidence type="ECO:0000256" key="10">
    <source>
        <dbReference type="ARBA" id="ARBA00023010"/>
    </source>
</evidence>
<comment type="function">
    <text evidence="12">Part of the Sec protein translocase complex. Interacts with the SecYEG preprotein conducting channel. Has a central role in coupling the hydrolysis of ATP to the transfer of proteins into and across the cell membrane, serving as an ATP-driven molecular motor driving the stepwise translocation of polypeptide chains across the membrane.</text>
</comment>
<evidence type="ECO:0000256" key="2">
    <source>
        <dbReference type="ARBA" id="ARBA00007650"/>
    </source>
</evidence>
<dbReference type="InterPro" id="IPR011115">
    <property type="entry name" value="SecA_DEAD"/>
</dbReference>
<feature type="domain" description="SecA family profile" evidence="16">
    <location>
        <begin position="1"/>
        <end position="563"/>
    </location>
</feature>
<dbReference type="InterPro" id="IPR014001">
    <property type="entry name" value="Helicase_ATP-bd"/>
</dbReference>
<sequence length="796" mass="90009">MAASDKRIVKKHGKKADRIMAMDSAMQALPDEQLKAKTTEFKKRLSEGETLDDLLIEAFAVAREAARRILGLHAYRVQLIGGIVLHEGDVGEMKTGEGKTLTALMPTYLNALDGKGVHVITVNEYLSKRDSEINGQVLNFLGLTVGLNLRSGNKNEKRAAYSCDVTYTTNAELGFDYLRDNMVKEYGDKVQRGLNFAIIDEADSILIDESRTPLIISGGRKNRTPQYMAADQFAKSLKKDDDVEIDLETKQVYLTPEGITKAEKMFSINSLFDIQNTELYHLILNALKANFVFKNGVEYVVQNGEIVLVDQFTGRLMPGRAYSDGLHQAIQAKENVNIEQETVTMATITYQNFFRLYNKLSGMTGTAKTEEEEFIKIYNMRVVQIPTNKPVIRKDEPDYMFANRDAKMKALMAEILALHEKGQPILIGTTSVESSEIVSHYLKNANLKFEMLNAKNHEREADIIAKAGAKGAITLATNMAGRGTDIKLGDGVVELGGLAVFGVERNEARRIDNQLRGRSGRQGDPGFSRFYVAMDDELMLRFGGERLRKIFGRLGSDFIQSRMLTRAISNAQKKVEGMNFDQRKNILDYDNVLAQHREAMYARRDQILTASDLKPIIKKMQYSAAYDLTRMFGNESHGEWFIRYDDLIKGINGKVVVENSITKADLEKLNRQEIAKLISEKMYEFYLKRTEDVPADVMTQIERGAIIMAFDEYWTQHIDQASKLRSGIYLRSYAQTNPLHAYVEEAAKLFEHMQLTIAHDVVIKLANVVIRRVENQAQVEPLNDSEQEVREFKQKG</sequence>
<evidence type="ECO:0000256" key="6">
    <source>
        <dbReference type="ARBA" id="ARBA00022741"/>
    </source>
</evidence>
<feature type="binding site" evidence="12">
    <location>
        <begin position="96"/>
        <end position="100"/>
    </location>
    <ligand>
        <name>ATP</name>
        <dbReference type="ChEBI" id="CHEBI:30616"/>
    </ligand>
</feature>
<dbReference type="Proteomes" id="UP000035661">
    <property type="component" value="Chromosome"/>
</dbReference>
<dbReference type="GO" id="GO:0031522">
    <property type="term" value="C:cell envelope Sec protein transport complex"/>
    <property type="evidence" value="ECO:0007669"/>
    <property type="project" value="TreeGrafter"/>
</dbReference>
<keyword evidence="5 12" id="KW-0963">Cytoplasm</keyword>
<dbReference type="Gene3D" id="3.90.1440.10">
    <property type="entry name" value="SecA, preprotein cross-linking domain"/>
    <property type="match status" value="1"/>
</dbReference>
<dbReference type="HAMAP" id="MF_01382">
    <property type="entry name" value="SecA"/>
    <property type="match status" value="1"/>
</dbReference>
<keyword evidence="6 12" id="KW-0547">Nucleotide-binding</keyword>
<organism evidence="17 18">
    <name type="scientific">Spiroplasma eriocheiris</name>
    <dbReference type="NCBI Taxonomy" id="315358"/>
    <lineage>
        <taxon>Bacteria</taxon>
        <taxon>Bacillati</taxon>
        <taxon>Mycoplasmatota</taxon>
        <taxon>Mollicutes</taxon>
        <taxon>Entomoplasmatales</taxon>
        <taxon>Spiroplasmataceae</taxon>
        <taxon>Spiroplasma</taxon>
    </lineage>
</organism>
<dbReference type="RefSeq" id="WP_047791803.1">
    <property type="nucleotide sequence ID" value="NZ_CP011856.1"/>
</dbReference>
<keyword evidence="3 12" id="KW-0813">Transport</keyword>
<dbReference type="PANTHER" id="PTHR30612">
    <property type="entry name" value="SECA INNER MEMBRANE COMPONENT OF SEC PROTEIN SECRETION SYSTEM"/>
    <property type="match status" value="1"/>
</dbReference>
<dbReference type="EMBL" id="CP011856">
    <property type="protein sequence ID" value="AKM54613.1"/>
    <property type="molecule type" value="Genomic_DNA"/>
</dbReference>
<dbReference type="InterPro" id="IPR044722">
    <property type="entry name" value="SecA_SF2_C"/>
</dbReference>
<dbReference type="SMART" id="SM00957">
    <property type="entry name" value="SecA_DEAD"/>
    <property type="match status" value="1"/>
</dbReference>
<keyword evidence="7 12" id="KW-0067">ATP-binding</keyword>
<comment type="subunit">
    <text evidence="12">Monomer and homodimer. Part of the essential Sec protein translocation apparatus which comprises SecA, SecYEG and auxiliary proteins SecDF. Other proteins may also be involved.</text>
</comment>
<dbReference type="SMART" id="SM00958">
    <property type="entry name" value="SecA_PP_bind"/>
    <property type="match status" value="1"/>
</dbReference>